<dbReference type="EMBL" id="AE016796">
    <property type="protein sequence ID" value="AAO07343.1"/>
    <property type="molecule type" value="Genomic_DNA"/>
</dbReference>
<evidence type="ECO:0000313" key="6">
    <source>
        <dbReference type="EMBL" id="AAO07343.1"/>
    </source>
</evidence>
<feature type="transmembrane region" description="Helical" evidence="4">
    <location>
        <begin position="458"/>
        <end position="474"/>
    </location>
</feature>
<dbReference type="InterPro" id="IPR019734">
    <property type="entry name" value="TPR_rpt"/>
</dbReference>
<dbReference type="InterPro" id="IPR029787">
    <property type="entry name" value="Nucleotide_cyclase"/>
</dbReference>
<accession>A0A3Q0KXW2</accession>
<dbReference type="KEGG" id="vvu:VV2_0387"/>
<dbReference type="NCBIfam" id="TIGR00254">
    <property type="entry name" value="GGDEF"/>
    <property type="match status" value="1"/>
</dbReference>
<gene>
    <name evidence="6" type="ordered locus">VV2_0387</name>
</gene>
<evidence type="ECO:0000259" key="5">
    <source>
        <dbReference type="PROSITE" id="PS50887"/>
    </source>
</evidence>
<dbReference type="PANTHER" id="PTHR45138:SF9">
    <property type="entry name" value="DIGUANYLATE CYCLASE DGCM-RELATED"/>
    <property type="match status" value="1"/>
</dbReference>
<reference evidence="7" key="1">
    <citation type="submission" date="2002-12" db="EMBL/GenBank/DDBJ databases">
        <title>Complete genome sequence of Vibrio vulnificus CMCP6.</title>
        <authorList>
            <person name="Rhee J.H."/>
            <person name="Kim S.Y."/>
            <person name="Chung S.S."/>
            <person name="Kim J.J."/>
            <person name="Moon Y.H."/>
            <person name="Jeong H."/>
            <person name="Choy H.E."/>
        </authorList>
    </citation>
    <scope>NUCLEOTIDE SEQUENCE [LARGE SCALE GENOMIC DNA]</scope>
    <source>
        <strain evidence="7">CMCP6</strain>
    </source>
</reference>
<dbReference type="RefSeq" id="WP_011081344.1">
    <property type="nucleotide sequence ID" value="NC_004460.2"/>
</dbReference>
<dbReference type="PANTHER" id="PTHR45138">
    <property type="entry name" value="REGULATORY COMPONENTS OF SENSORY TRANSDUCTION SYSTEM"/>
    <property type="match status" value="1"/>
</dbReference>
<keyword evidence="3" id="KW-0175">Coiled coil</keyword>
<comment type="catalytic activity">
    <reaction evidence="2">
        <text>2 GTP = 3',3'-c-di-GMP + 2 diphosphate</text>
        <dbReference type="Rhea" id="RHEA:24898"/>
        <dbReference type="ChEBI" id="CHEBI:33019"/>
        <dbReference type="ChEBI" id="CHEBI:37565"/>
        <dbReference type="ChEBI" id="CHEBI:58805"/>
        <dbReference type="EC" id="2.7.7.65"/>
    </reaction>
</comment>
<keyword evidence="4" id="KW-0472">Membrane</keyword>
<keyword evidence="4" id="KW-1133">Transmembrane helix</keyword>
<feature type="coiled-coil region" evidence="3">
    <location>
        <begin position="430"/>
        <end position="457"/>
    </location>
</feature>
<dbReference type="Pfam" id="PF00990">
    <property type="entry name" value="GGDEF"/>
    <property type="match status" value="1"/>
</dbReference>
<dbReference type="SUPFAM" id="SSF55073">
    <property type="entry name" value="Nucleotide cyclase"/>
    <property type="match status" value="1"/>
</dbReference>
<dbReference type="SMART" id="SM00028">
    <property type="entry name" value="TPR"/>
    <property type="match status" value="5"/>
</dbReference>
<dbReference type="SUPFAM" id="SSF48452">
    <property type="entry name" value="TPR-like"/>
    <property type="match status" value="1"/>
</dbReference>
<evidence type="ECO:0000256" key="1">
    <source>
        <dbReference type="ARBA" id="ARBA00012528"/>
    </source>
</evidence>
<dbReference type="InterPro" id="IPR043128">
    <property type="entry name" value="Rev_trsase/Diguanyl_cyclase"/>
</dbReference>
<dbReference type="CDD" id="cd01949">
    <property type="entry name" value="GGDEF"/>
    <property type="match status" value="1"/>
</dbReference>
<reference evidence="6 7" key="2">
    <citation type="journal article" date="2003" name="Infect. Immun.">
        <title>Characterization and pathogenic significance of Vibrio vulnificus antigens preferentially expressed in septicemic patients.</title>
        <authorList>
            <person name="Kim Y.R."/>
            <person name="Lee S.E."/>
            <person name="Kim C.M."/>
            <person name="Kim S.Y."/>
            <person name="Shin E.K."/>
            <person name="Shin D.H."/>
            <person name="Chung S.S."/>
            <person name="Choy H.E."/>
            <person name="Progulske-Fox A."/>
            <person name="Hillman J.D."/>
            <person name="Handfield M."/>
            <person name="Rhee J.H."/>
        </authorList>
    </citation>
    <scope>NUCLEOTIDE SEQUENCE [LARGE SCALE GENOMIC DNA]</scope>
    <source>
        <strain evidence="6 7">CMCP6</strain>
    </source>
</reference>
<evidence type="ECO:0000256" key="3">
    <source>
        <dbReference type="SAM" id="Coils"/>
    </source>
</evidence>
<dbReference type="AlphaFoldDB" id="A0A3Q0KXW2"/>
<dbReference type="InterPro" id="IPR011990">
    <property type="entry name" value="TPR-like_helical_dom_sf"/>
</dbReference>
<dbReference type="Proteomes" id="UP000002275">
    <property type="component" value="Chromosome II"/>
</dbReference>
<sequence length="654" mass="75172">MHKKLAFSLLILLLLALSIVTWDVFVDQDTASYPQTRSVKMLASPEEQLKTFSAHHPLLNIMPLVQIEPDKAQALLAEWEKGTKWETKHHSARADLEHIYTLLIKREIAKTQQSQERVDQLTGQLEQFASQRKMAWLSAQLIIEKAGRELKQGQFDEGLKHVEHGMAMANENGADFLLLEGFNTLGILYNATNQLKRSQLAFYQGLELSERFPNNAFIGRYLNNLGLLYVHLEQWDKALDFLQRAETFYESIGVTQPNRQLVILLNQSFVYQQLKQKEQAKAAYDRALRYFGENTSTYYRILKLKSEARLYLLDEEFERAIDVAVACVKLDANNTYPLQNGICTYIQAESYLAGKQLDAAQSAVDSAIATFEHLQHARWTIRAHLLRANILEAKGLHAEALSLYKKYYAQEKQQIIGEVHALQTSFEVQEVAKERDLYEAQNQLRELERSLNEQRQRILMIWIVIVGLLLLLGVRRMAIIRKHNLHLQTLSYVDPLTGANNRRFFQREIETPNLLNRAHLYRIVLVDLDWFKSINDTHGHEIGDFVLVETAKRIKQQLASDELFVRWGGEEFLLVLKNDDDLPLRLQKLVESIRTSAYQLKGKSYNITISVGASEPCGLNELKNSSDAFVTADMCLYQAKSLGRDRAITPEQIK</sequence>
<dbReference type="InterPro" id="IPR050469">
    <property type="entry name" value="Diguanylate_Cyclase"/>
</dbReference>
<dbReference type="GO" id="GO:0052621">
    <property type="term" value="F:diguanylate cyclase activity"/>
    <property type="evidence" value="ECO:0007669"/>
    <property type="project" value="UniProtKB-EC"/>
</dbReference>
<organism evidence="6 7">
    <name type="scientific">Vibrio vulnificus (strain CMCP6)</name>
    <dbReference type="NCBI Taxonomy" id="216895"/>
    <lineage>
        <taxon>Bacteria</taxon>
        <taxon>Pseudomonadati</taxon>
        <taxon>Pseudomonadota</taxon>
        <taxon>Gammaproteobacteria</taxon>
        <taxon>Vibrionales</taxon>
        <taxon>Vibrionaceae</taxon>
        <taxon>Vibrio</taxon>
    </lineage>
</organism>
<reference evidence="6 7" key="3">
    <citation type="journal article" date="2011" name="Mol. Syst. Biol.">
        <title>Integrative genome-scale metabolic analysis of Vibrio vulnificus for drug targeting and discovery.</title>
        <authorList>
            <person name="Kim H.U."/>
            <person name="Kim S.Y."/>
            <person name="Jeong H."/>
            <person name="Kim T.Y."/>
            <person name="Kim J.J."/>
            <person name="Choy H.E."/>
            <person name="Yi K.Y."/>
            <person name="Rhee J.H."/>
            <person name="Lee S.Y."/>
        </authorList>
    </citation>
    <scope>NUCLEOTIDE SEQUENCE [LARGE SCALE GENOMIC DNA]</scope>
    <source>
        <strain evidence="6 7">CMCP6</strain>
    </source>
</reference>
<dbReference type="SMART" id="SM00267">
    <property type="entry name" value="GGDEF"/>
    <property type="match status" value="1"/>
</dbReference>
<dbReference type="Pfam" id="PF13424">
    <property type="entry name" value="TPR_12"/>
    <property type="match status" value="1"/>
</dbReference>
<dbReference type="Gene3D" id="1.25.40.10">
    <property type="entry name" value="Tetratricopeptide repeat domain"/>
    <property type="match status" value="2"/>
</dbReference>
<dbReference type="Gene3D" id="3.30.70.270">
    <property type="match status" value="1"/>
</dbReference>
<dbReference type="EC" id="2.7.7.65" evidence="1"/>
<evidence type="ECO:0000313" key="7">
    <source>
        <dbReference type="Proteomes" id="UP000002275"/>
    </source>
</evidence>
<dbReference type="PROSITE" id="PS50887">
    <property type="entry name" value="GGDEF"/>
    <property type="match status" value="1"/>
</dbReference>
<keyword evidence="4" id="KW-0812">Transmembrane</keyword>
<protein>
    <recommendedName>
        <fullName evidence="1">diguanylate cyclase</fullName>
        <ecNumber evidence="1">2.7.7.65</ecNumber>
    </recommendedName>
</protein>
<evidence type="ECO:0000256" key="2">
    <source>
        <dbReference type="ARBA" id="ARBA00034247"/>
    </source>
</evidence>
<evidence type="ECO:0000256" key="4">
    <source>
        <dbReference type="SAM" id="Phobius"/>
    </source>
</evidence>
<proteinExistence type="predicted"/>
<feature type="domain" description="GGDEF" evidence="5">
    <location>
        <begin position="519"/>
        <end position="652"/>
    </location>
</feature>
<dbReference type="InterPro" id="IPR000160">
    <property type="entry name" value="GGDEF_dom"/>
</dbReference>
<name>A0A3Q0KXW2_VIBVU</name>